<feature type="transmembrane region" description="Helical" evidence="8">
    <location>
        <begin position="200"/>
        <end position="218"/>
    </location>
</feature>
<reference evidence="9" key="1">
    <citation type="submission" date="2022-03" db="EMBL/GenBank/DDBJ databases">
        <authorList>
            <person name="Martin C."/>
        </authorList>
    </citation>
    <scope>NUCLEOTIDE SEQUENCE</scope>
</reference>
<name>A0A8S4MZB0_OWEFU</name>
<dbReference type="PANTHER" id="PTHR13598">
    <property type="entry name" value="AT07567P-RELATED"/>
    <property type="match status" value="1"/>
</dbReference>
<keyword evidence="5 8" id="KW-1133">Transmembrane helix</keyword>
<feature type="transmembrane region" description="Helical" evidence="8">
    <location>
        <begin position="230"/>
        <end position="249"/>
    </location>
</feature>
<accession>A0A8S4MZB0</accession>
<evidence type="ECO:0000256" key="6">
    <source>
        <dbReference type="ARBA" id="ARBA00023136"/>
    </source>
</evidence>
<protein>
    <recommendedName>
        <fullName evidence="11">Nuclear envelope integral membrane protein 1</fullName>
    </recommendedName>
</protein>
<evidence type="ECO:0000256" key="8">
    <source>
        <dbReference type="SAM" id="Phobius"/>
    </source>
</evidence>
<evidence type="ECO:0000256" key="1">
    <source>
        <dbReference type="ARBA" id="ARBA00004575"/>
    </source>
</evidence>
<feature type="transmembrane region" description="Helical" evidence="8">
    <location>
        <begin position="167"/>
        <end position="188"/>
    </location>
</feature>
<organism evidence="9 10">
    <name type="scientific">Owenia fusiformis</name>
    <name type="common">Polychaete worm</name>
    <dbReference type="NCBI Taxonomy" id="6347"/>
    <lineage>
        <taxon>Eukaryota</taxon>
        <taxon>Metazoa</taxon>
        <taxon>Spiralia</taxon>
        <taxon>Lophotrochozoa</taxon>
        <taxon>Annelida</taxon>
        <taxon>Polychaeta</taxon>
        <taxon>Sedentaria</taxon>
        <taxon>Canalipalpata</taxon>
        <taxon>Sabellida</taxon>
        <taxon>Oweniida</taxon>
        <taxon>Oweniidae</taxon>
        <taxon>Owenia</taxon>
    </lineage>
</organism>
<dbReference type="Proteomes" id="UP000749559">
    <property type="component" value="Unassembled WGS sequence"/>
</dbReference>
<dbReference type="EMBL" id="CAIIXF020000001">
    <property type="protein sequence ID" value="CAH1774196.1"/>
    <property type="molecule type" value="Genomic_DNA"/>
</dbReference>
<evidence type="ECO:0008006" key="11">
    <source>
        <dbReference type="Google" id="ProtNLM"/>
    </source>
</evidence>
<evidence type="ECO:0000256" key="2">
    <source>
        <dbReference type="ARBA" id="ARBA00005748"/>
    </source>
</evidence>
<comment type="similarity">
    <text evidence="2">Belongs to the NEMP family.</text>
</comment>
<dbReference type="AlphaFoldDB" id="A0A8S4MZB0"/>
<feature type="transmembrane region" description="Helical" evidence="8">
    <location>
        <begin position="143"/>
        <end position="161"/>
    </location>
</feature>
<dbReference type="GO" id="GO:0005637">
    <property type="term" value="C:nuclear inner membrane"/>
    <property type="evidence" value="ECO:0007669"/>
    <property type="project" value="UniProtKB-SubCell"/>
</dbReference>
<proteinExistence type="inferred from homology"/>
<evidence type="ECO:0000313" key="9">
    <source>
        <dbReference type="EMBL" id="CAH1774196.1"/>
    </source>
</evidence>
<gene>
    <name evidence="9" type="ORF">OFUS_LOCUS1704</name>
</gene>
<evidence type="ECO:0000256" key="4">
    <source>
        <dbReference type="ARBA" id="ARBA00022729"/>
    </source>
</evidence>
<keyword evidence="6 8" id="KW-0472">Membrane</keyword>
<feature type="transmembrane region" description="Helical" evidence="8">
    <location>
        <begin position="284"/>
        <end position="305"/>
    </location>
</feature>
<dbReference type="InterPro" id="IPR019358">
    <property type="entry name" value="NEMP_fam"/>
</dbReference>
<dbReference type="OrthoDB" id="509138at2759"/>
<comment type="caution">
    <text evidence="9">The sequence shown here is derived from an EMBL/GenBank/DDBJ whole genome shotgun (WGS) entry which is preliminary data.</text>
</comment>
<keyword evidence="10" id="KW-1185">Reference proteome</keyword>
<keyword evidence="4" id="KW-0732">Signal</keyword>
<keyword evidence="3 8" id="KW-0812">Transmembrane</keyword>
<keyword evidence="7" id="KW-0539">Nucleus</keyword>
<dbReference type="PANTHER" id="PTHR13598:SF1">
    <property type="entry name" value="AT07567P-RELATED"/>
    <property type="match status" value="1"/>
</dbReference>
<evidence type="ECO:0000256" key="3">
    <source>
        <dbReference type="ARBA" id="ARBA00022692"/>
    </source>
</evidence>
<comment type="subcellular location">
    <subcellularLocation>
        <location evidence="1">Nucleus inner membrane</location>
        <topology evidence="1">Multi-pass membrane protein</topology>
        <orientation evidence="1">Nucleoplasmic side</orientation>
    </subcellularLocation>
</comment>
<evidence type="ECO:0000313" key="10">
    <source>
        <dbReference type="Proteomes" id="UP000749559"/>
    </source>
</evidence>
<dbReference type="Pfam" id="PF10225">
    <property type="entry name" value="NEMP"/>
    <property type="match status" value="1"/>
</dbReference>
<evidence type="ECO:0000256" key="5">
    <source>
        <dbReference type="ARBA" id="ARBA00022989"/>
    </source>
</evidence>
<evidence type="ECO:0000256" key="7">
    <source>
        <dbReference type="ARBA" id="ARBA00023242"/>
    </source>
</evidence>
<sequence>MALGFLHNITAENVEECVESKEFQTTGNILVCNMPRNFQRKESGNGEKKLRIFCYKGGKIRLTRLWTNPMVKIKIADDQYEVFKGQNDSDVYRQYQASATSWFNLMPWKTEAVNMKPFTNSCMGIATSLDYEIEFRIKVVDPWLVSYFIIGIILFLSAKRLSRNVLFYYGTGVSVGLCASLLIVVFIFSRLIPGKKPVVYTFLMGGWSVSLYFIQYLWENIQGILETYSHFVIGYFLIAGLISFAICYWKGPIEDIRSRNLIKWTIQLSGLICMYNSMQIPEVSVFIMVTILIIHNFPYSVTYSIKTWWRRRFPPKIRLLSEAEYIRQGDKETRKALEELKEYCRSPQCDAWKTISRLGTPQRFANWMEGDSHLTDDEILNYDIDPTPPIPLDPYDETESDIDFALGTE</sequence>